<feature type="compositionally biased region" description="Basic and acidic residues" evidence="1">
    <location>
        <begin position="516"/>
        <end position="548"/>
    </location>
</feature>
<reference evidence="2 3" key="1">
    <citation type="submission" date="2016-11" db="EMBL/GenBank/DDBJ databases">
        <authorList>
            <person name="Jaros S."/>
            <person name="Januszkiewicz K."/>
            <person name="Wedrychowicz H."/>
        </authorList>
    </citation>
    <scope>NUCLEOTIDE SEQUENCE [LARGE SCALE GENOMIC DNA]</scope>
    <source>
        <strain evidence="2 3">DSM 10068</strain>
    </source>
</reference>
<evidence type="ECO:0000256" key="1">
    <source>
        <dbReference type="SAM" id="MobiDB-lite"/>
    </source>
</evidence>
<name>A0A1M5YCS7_9FIRM</name>
<gene>
    <name evidence="2" type="ORF">SAMN02745823_02373</name>
</gene>
<organism evidence="2 3">
    <name type="scientific">Sporobacter termitidis DSM 10068</name>
    <dbReference type="NCBI Taxonomy" id="1123282"/>
    <lineage>
        <taxon>Bacteria</taxon>
        <taxon>Bacillati</taxon>
        <taxon>Bacillota</taxon>
        <taxon>Clostridia</taxon>
        <taxon>Eubacteriales</taxon>
        <taxon>Oscillospiraceae</taxon>
        <taxon>Sporobacter</taxon>
    </lineage>
</organism>
<feature type="compositionally biased region" description="Low complexity" evidence="1">
    <location>
        <begin position="490"/>
        <end position="503"/>
    </location>
</feature>
<keyword evidence="3" id="KW-1185">Reference proteome</keyword>
<dbReference type="AlphaFoldDB" id="A0A1M5YCS7"/>
<sequence>MPYAMMNPPRRELRLSSDKDESCRFSVEDGENLRCEMGRDMKDILSFSVPGSDAVHELQLGESLIRFAAFDLPYFREQCVGVYKRNDDFFGKAAHLKAYLQSCHPYCKALLNADFDKIVLDCVIDDICASEGAGLEELWVRNMTAQDRLGQALFRRITEYKTGVAINQWINLLRMQAYAVSKMTFVYGGAAADAGLHKARKLYYDLVFTSTAAALGFQPADLPKTEVGSVPFLPQSGTIMKAAVNAIVPVVRTLTKDVNAKNPLKGGECVRDQMAGLVLRAMSGLEPPADDDIEMIRRKYGAQPGIVYVPAGFKAILDLEFDQMLEKGFYIQLGGNTRVRMKYSAKRDSAPADEIPEPAPAEPEPAAVIPEPVPAAPEPAAIVPEPVPAEPEPAAVIPEPIPAEPAAAVIPEPIPAEPEAPAIVPEPALVEPKAAAASLMPVQEKPQMLTVVLEPDPAELELLAKIPEPAPKKPKTPAKAPEPVPEKKAPATGKAPPKKTAAPFDALPEFVPPAAPDKKPAALERTAQRDKKPLPKEKTARKDKKRPDIPLPTAVETPQNQKPSPIIKNSVAVMETGNTGKVRMIIGMAEDLERVPSKKRTLQEVNTRCNLIWTSMNVQTGWSITSEDASEWFRYLTRLRYGINTGELAPEALDKFLDATLEVYKLLPDNS</sequence>
<protein>
    <submittedName>
        <fullName evidence="2">Uncharacterized protein</fullName>
    </submittedName>
</protein>
<accession>A0A1M5YCS7</accession>
<dbReference type="EMBL" id="FQXV01000008">
    <property type="protein sequence ID" value="SHI09709.1"/>
    <property type="molecule type" value="Genomic_DNA"/>
</dbReference>
<evidence type="ECO:0000313" key="3">
    <source>
        <dbReference type="Proteomes" id="UP000183995"/>
    </source>
</evidence>
<dbReference type="STRING" id="1123282.SAMN02745823_02373"/>
<proteinExistence type="predicted"/>
<feature type="region of interest" description="Disordered" evidence="1">
    <location>
        <begin position="465"/>
        <end position="564"/>
    </location>
</feature>
<evidence type="ECO:0000313" key="2">
    <source>
        <dbReference type="EMBL" id="SHI09709.1"/>
    </source>
</evidence>
<dbReference type="Proteomes" id="UP000183995">
    <property type="component" value="Unassembled WGS sequence"/>
</dbReference>